<feature type="transmembrane region" description="Helical" evidence="2">
    <location>
        <begin position="242"/>
        <end position="262"/>
    </location>
</feature>
<evidence type="ECO:0000313" key="4">
    <source>
        <dbReference type="Proteomes" id="UP001596101"/>
    </source>
</evidence>
<evidence type="ECO:0000256" key="2">
    <source>
        <dbReference type="SAM" id="Phobius"/>
    </source>
</evidence>
<evidence type="ECO:0000313" key="3">
    <source>
        <dbReference type="EMBL" id="MFC5480431.1"/>
    </source>
</evidence>
<keyword evidence="2" id="KW-1133">Transmembrane helix</keyword>
<dbReference type="Pfam" id="PF12412">
    <property type="entry name" value="DUF3667"/>
    <property type="match status" value="1"/>
</dbReference>
<dbReference type="RefSeq" id="WP_379759732.1">
    <property type="nucleotide sequence ID" value="NZ_JBHSMR010000013.1"/>
</dbReference>
<proteinExistence type="predicted"/>
<feature type="region of interest" description="Disordered" evidence="1">
    <location>
        <begin position="124"/>
        <end position="165"/>
    </location>
</feature>
<feature type="transmembrane region" description="Helical" evidence="2">
    <location>
        <begin position="211"/>
        <end position="230"/>
    </location>
</feature>
<gene>
    <name evidence="3" type="ORF">ACFPQ5_19695</name>
</gene>
<reference evidence="4" key="1">
    <citation type="journal article" date="2019" name="Int. J. Syst. Evol. Microbiol.">
        <title>The Global Catalogue of Microorganisms (GCM) 10K type strain sequencing project: providing services to taxonomists for standard genome sequencing and annotation.</title>
        <authorList>
            <consortium name="The Broad Institute Genomics Platform"/>
            <consortium name="The Broad Institute Genome Sequencing Center for Infectious Disease"/>
            <person name="Wu L."/>
            <person name="Ma J."/>
        </authorList>
    </citation>
    <scope>NUCLEOTIDE SEQUENCE [LARGE SCALE GENOMIC DNA]</scope>
    <source>
        <strain evidence="4">CCUG 43111</strain>
    </source>
</reference>
<organism evidence="3 4">
    <name type="scientific">Massilia suwonensis</name>
    <dbReference type="NCBI Taxonomy" id="648895"/>
    <lineage>
        <taxon>Bacteria</taxon>
        <taxon>Pseudomonadati</taxon>
        <taxon>Pseudomonadota</taxon>
        <taxon>Betaproteobacteria</taxon>
        <taxon>Burkholderiales</taxon>
        <taxon>Oxalobacteraceae</taxon>
        <taxon>Telluria group</taxon>
        <taxon>Massilia</taxon>
    </lineage>
</organism>
<dbReference type="Proteomes" id="UP001596101">
    <property type="component" value="Unassembled WGS sequence"/>
</dbReference>
<keyword evidence="2" id="KW-0812">Transmembrane</keyword>
<evidence type="ECO:0000256" key="1">
    <source>
        <dbReference type="SAM" id="MobiDB-lite"/>
    </source>
</evidence>
<keyword evidence="2" id="KW-0472">Membrane</keyword>
<accession>A0ABW0MS41</accession>
<feature type="transmembrane region" description="Helical" evidence="2">
    <location>
        <begin position="297"/>
        <end position="324"/>
    </location>
</feature>
<name>A0ABW0MS41_9BURK</name>
<keyword evidence="4" id="KW-1185">Reference proteome</keyword>
<dbReference type="InterPro" id="IPR022134">
    <property type="entry name" value="DUF3667"/>
</dbReference>
<dbReference type="EMBL" id="JBHSMR010000013">
    <property type="protein sequence ID" value="MFC5480431.1"/>
    <property type="molecule type" value="Genomic_DNA"/>
</dbReference>
<feature type="compositionally biased region" description="Basic and acidic residues" evidence="1">
    <location>
        <begin position="142"/>
        <end position="160"/>
    </location>
</feature>
<comment type="caution">
    <text evidence="3">The sequence shown here is derived from an EMBL/GenBank/DDBJ whole genome shotgun (WGS) entry which is preliminary data.</text>
</comment>
<protein>
    <submittedName>
        <fullName evidence="3">DUF3667 domain-containing protein</fullName>
    </submittedName>
</protein>
<feature type="transmembrane region" description="Helical" evidence="2">
    <location>
        <begin position="268"/>
        <end position="285"/>
    </location>
</feature>
<feature type="transmembrane region" description="Helical" evidence="2">
    <location>
        <begin position="90"/>
        <end position="109"/>
    </location>
</feature>
<sequence length="325" mass="36149">MKNDLLLPHTDIQCPNCGTLIAGKFCQGCSQPAHLHVPSAREFIHEFIAHYVALEGKLWKSVALLLFRPGRLTRDYIEGKRVRYVEPLRLYLSFSIIFFAVFKFGGVHLGNTEPDTTPPQQVEASAAQKAGRNDATVAAAARAREQEREERRRARPKNENGDLITLDEGDDAKAEKLAASVHPALGKKVAHFFQLPEKERKAALLRALSSYSPYAIFALMPVFAALLKLLYLGSGRRYGEHLLFALHTNAFAFLALSLWLLIPDFIPLVGLGLWIWLVFYLPTAMRKVYGGGRLITALRWIVLMTMHLFCIAMAIAAAAALAVIA</sequence>